<accession>A0ABZ0EAI2</accession>
<organism evidence="2 3">
    <name type="scientific">Paraburkholderia kirstenboschensis</name>
    <dbReference type="NCBI Taxonomy" id="1245436"/>
    <lineage>
        <taxon>Bacteria</taxon>
        <taxon>Pseudomonadati</taxon>
        <taxon>Pseudomonadota</taxon>
        <taxon>Betaproteobacteria</taxon>
        <taxon>Burkholderiales</taxon>
        <taxon>Burkholderiaceae</taxon>
        <taxon>Paraburkholderia</taxon>
    </lineage>
</organism>
<protein>
    <recommendedName>
        <fullName evidence="1">Tse2 ADP-ribosyltransferase toxin domain-containing protein</fullName>
    </recommendedName>
</protein>
<reference evidence="2 3" key="1">
    <citation type="submission" date="2023-10" db="EMBL/GenBank/DDBJ databases">
        <title>Surface-active antibiotics is a multifunctional adaptation for post-fire microbes.</title>
        <authorList>
            <person name="Liu M.D."/>
            <person name="Du Y."/>
            <person name="Koupaei S.K."/>
            <person name="Kim N.R."/>
            <person name="Zhang W."/>
            <person name="Traxler M.F."/>
        </authorList>
    </citation>
    <scope>NUCLEOTIDE SEQUENCE [LARGE SCALE GENOMIC DNA]</scope>
    <source>
        <strain evidence="2 3">F3</strain>
    </source>
</reference>
<name>A0ABZ0EAI2_9BURK</name>
<sequence>MATTDVDLYRAVQKNTYDGWFESDGMPKDGFLYPSFNRTKFFNRKEQRWIDRRPDVAVKDGNVDKDGGGLSMHDTAGVLGFASWKYFGAPKGTEYQDLFINGPGEKKAIRAGGIEGCHYQIEPARMMTVETYKGALDNFARAAIVRQVKLAKGEIKEEKKE</sequence>
<evidence type="ECO:0000313" key="2">
    <source>
        <dbReference type="EMBL" id="WOD14245.1"/>
    </source>
</evidence>
<proteinExistence type="predicted"/>
<evidence type="ECO:0000313" key="3">
    <source>
        <dbReference type="Proteomes" id="UP001302652"/>
    </source>
</evidence>
<dbReference type="Pfam" id="PF18648">
    <property type="entry name" value="ADPRTs_Tse2"/>
    <property type="match status" value="1"/>
</dbReference>
<keyword evidence="3" id="KW-1185">Reference proteome</keyword>
<dbReference type="Proteomes" id="UP001302652">
    <property type="component" value="Chromosome 3"/>
</dbReference>
<evidence type="ECO:0000259" key="1">
    <source>
        <dbReference type="Pfam" id="PF18648"/>
    </source>
</evidence>
<feature type="domain" description="Tse2 ADP-ribosyltransferase toxin" evidence="1">
    <location>
        <begin position="20"/>
        <end position="147"/>
    </location>
</feature>
<dbReference type="EMBL" id="CP136511">
    <property type="protein sequence ID" value="WOD14245.1"/>
    <property type="molecule type" value="Genomic_DNA"/>
</dbReference>
<dbReference type="RefSeq" id="WP_317016068.1">
    <property type="nucleotide sequence ID" value="NZ_CP136511.1"/>
</dbReference>
<dbReference type="InterPro" id="IPR041018">
    <property type="entry name" value="ADPRTs_Tse2"/>
</dbReference>
<gene>
    <name evidence="2" type="ORF">RW095_01680</name>
</gene>